<feature type="non-terminal residue" evidence="7">
    <location>
        <position position="1"/>
    </location>
</feature>
<dbReference type="InterPro" id="IPR009071">
    <property type="entry name" value="HMG_box_dom"/>
</dbReference>
<feature type="compositionally biased region" description="Basic residues" evidence="5">
    <location>
        <begin position="92"/>
        <end position="101"/>
    </location>
</feature>
<feature type="compositionally biased region" description="Low complexity" evidence="5">
    <location>
        <begin position="133"/>
        <end position="143"/>
    </location>
</feature>
<proteinExistence type="predicted"/>
<dbReference type="SUPFAM" id="SSF47095">
    <property type="entry name" value="HMG-box"/>
    <property type="match status" value="4"/>
</dbReference>
<evidence type="ECO:0000259" key="6">
    <source>
        <dbReference type="PROSITE" id="PS50118"/>
    </source>
</evidence>
<dbReference type="Pfam" id="PF00505">
    <property type="entry name" value="HMG_box"/>
    <property type="match status" value="1"/>
</dbReference>
<feature type="DNA-binding region" description="HMG box" evidence="4">
    <location>
        <begin position="352"/>
        <end position="420"/>
    </location>
</feature>
<feature type="DNA-binding region" description="HMG box" evidence="4">
    <location>
        <begin position="549"/>
        <end position="615"/>
    </location>
</feature>
<feature type="compositionally biased region" description="Low complexity" evidence="5">
    <location>
        <begin position="69"/>
        <end position="85"/>
    </location>
</feature>
<feature type="non-terminal residue" evidence="7">
    <location>
        <position position="768"/>
    </location>
</feature>
<evidence type="ECO:0000256" key="4">
    <source>
        <dbReference type="PROSITE-ProRule" id="PRU00267"/>
    </source>
</evidence>
<feature type="domain" description="HMG box" evidence="6">
    <location>
        <begin position="451"/>
        <end position="518"/>
    </location>
</feature>
<feature type="compositionally biased region" description="Basic residues" evidence="5">
    <location>
        <begin position="9"/>
        <end position="25"/>
    </location>
</feature>
<organism evidence="7">
    <name type="scientific">Lygus hesperus</name>
    <name type="common">Western plant bug</name>
    <dbReference type="NCBI Taxonomy" id="30085"/>
    <lineage>
        <taxon>Eukaryota</taxon>
        <taxon>Metazoa</taxon>
        <taxon>Ecdysozoa</taxon>
        <taxon>Arthropoda</taxon>
        <taxon>Hexapoda</taxon>
        <taxon>Insecta</taxon>
        <taxon>Pterygota</taxon>
        <taxon>Neoptera</taxon>
        <taxon>Paraneoptera</taxon>
        <taxon>Hemiptera</taxon>
        <taxon>Heteroptera</taxon>
        <taxon>Panheteroptera</taxon>
        <taxon>Cimicomorpha</taxon>
        <taxon>Miridae</taxon>
        <taxon>Mirini</taxon>
        <taxon>Lygus</taxon>
    </lineage>
</organism>
<dbReference type="EMBL" id="GDHC01021927">
    <property type="protein sequence ID" value="JAP96701.1"/>
    <property type="molecule type" value="Transcribed_RNA"/>
</dbReference>
<evidence type="ECO:0000256" key="5">
    <source>
        <dbReference type="SAM" id="MobiDB-lite"/>
    </source>
</evidence>
<comment type="subcellular location">
    <subcellularLocation>
        <location evidence="1">Nucleus</location>
    </subcellularLocation>
</comment>
<dbReference type="PANTHER" id="PTHR46318">
    <property type="entry name" value="UPSTREAM BINDING TRANSCRIPTION FACTOR"/>
    <property type="match status" value="1"/>
</dbReference>
<feature type="region of interest" description="Disordered" evidence="5">
    <location>
        <begin position="1"/>
        <end position="252"/>
    </location>
</feature>
<feature type="compositionally biased region" description="Acidic residues" evidence="5">
    <location>
        <begin position="206"/>
        <end position="240"/>
    </location>
</feature>
<feature type="region of interest" description="Disordered" evidence="5">
    <location>
        <begin position="625"/>
        <end position="669"/>
    </location>
</feature>
<keyword evidence="3 4" id="KW-0539">Nucleus</keyword>
<feature type="compositionally biased region" description="Basic and acidic residues" evidence="5">
    <location>
        <begin position="38"/>
        <end position="47"/>
    </location>
</feature>
<gene>
    <name evidence="7" type="primary">ubtf-b_0</name>
    <name evidence="7" type="ORF">g.43198</name>
</gene>
<feature type="compositionally biased region" description="Basic and acidic residues" evidence="5">
    <location>
        <begin position="102"/>
        <end position="120"/>
    </location>
</feature>
<sequence>EKITEPPTPKKKSKKDKQEPKKKKDKDRLKQTTLTESFIEKKSEGKKNSKKKKKTDIQTPEKSAEKAETQTTPSKSPSKSTVVPPNKDIKNKSKKAKKRKEGKVEKEVGKKRNLKMDVEKANNNQMFNFGQPIDISDNSSDSNGLKIATNDDDDTSELSSEYDSSDSEHIMKNIKSFNKKGASKSSAKKDDEPPPPKVRAKIYSSSDDENDDDADEDDEDEADIKEEDDEERMEDELGDDEMPKTDDPEDAFLNGWTKADVKHLLSKIQFEIPKNDNIKASTRVKQLNWENIKFNSYTAAQCLEKWKTIEKKIRGYRILQELLTDAQQWLEQPWTDFYKGNKKKYMRHPEMPKKPLTSYMIFYLKKKDSIAKEFPLLTLTDLSKVIAERFNKLAPNKKAKYNEMALQMKEDYQAKMKKFAVEHPAEMTRMYNNGGRRTRATQNAMPGWSGGNKPLPPVRLFIEDKMKVHTGDLDANLPELQAQYKEKWKSMTAKKKLPWIRWAYDSELKYIEELKAYQARNPHFDVPKYKSVLLKEERSLLEKMQGKPDKPPPSAYLLFSSVMLRDPNLQKLTPKERMQETARLWKNVPKVEKEGYQEKVKHLANVYKLEYASYLESLPEDKRKEELANNMPKRRAKSSSSNSAKKLKTEIKSSDEKPRLPLEELVKKQPVPPPKDAYALFCQDYKDYPEKEIRKSWDALLEAPRNKLEARVEKLKQQYILDMRKFLKSLDPEDLQIYSAYKAGLDHQSPDVNLSESEGSDEEEEEEE</sequence>
<dbReference type="GO" id="GO:0003677">
    <property type="term" value="F:DNA binding"/>
    <property type="evidence" value="ECO:0007669"/>
    <property type="project" value="UniProtKB-UniRule"/>
</dbReference>
<evidence type="ECO:0000256" key="3">
    <source>
        <dbReference type="ARBA" id="ARBA00023242"/>
    </source>
</evidence>
<feature type="region of interest" description="Disordered" evidence="5">
    <location>
        <begin position="746"/>
        <end position="768"/>
    </location>
</feature>
<dbReference type="Gene3D" id="1.10.30.10">
    <property type="entry name" value="High mobility group box domain"/>
    <property type="match status" value="3"/>
</dbReference>
<evidence type="ECO:0000313" key="7">
    <source>
        <dbReference type="EMBL" id="JAP96701.1"/>
    </source>
</evidence>
<evidence type="ECO:0000256" key="2">
    <source>
        <dbReference type="ARBA" id="ARBA00023125"/>
    </source>
</evidence>
<dbReference type="InterPro" id="IPR036910">
    <property type="entry name" value="HMG_box_dom_sf"/>
</dbReference>
<feature type="compositionally biased region" description="Basic and acidic residues" evidence="5">
    <location>
        <begin position="647"/>
        <end position="667"/>
    </location>
</feature>
<reference evidence="7" key="1">
    <citation type="journal article" date="2016" name="Gigascience">
        <title>De novo construction of an expanded transcriptome assembly for the western tarnished plant bug, Lygus hesperus.</title>
        <authorList>
            <person name="Tassone E.E."/>
            <person name="Geib S.M."/>
            <person name="Hall B."/>
            <person name="Fabrick J.A."/>
            <person name="Brent C.S."/>
            <person name="Hull J.J."/>
        </authorList>
    </citation>
    <scope>NUCLEOTIDE SEQUENCE</scope>
</reference>
<keyword evidence="2 4" id="KW-0238">DNA-binding</keyword>
<accession>A0A146KN22</accession>
<dbReference type="GO" id="GO:0005634">
    <property type="term" value="C:nucleus"/>
    <property type="evidence" value="ECO:0007669"/>
    <property type="project" value="UniProtKB-SubCell"/>
</dbReference>
<feature type="domain" description="HMG box" evidence="6">
    <location>
        <begin position="549"/>
        <end position="615"/>
    </location>
</feature>
<feature type="DNA-binding region" description="HMG box" evidence="4">
    <location>
        <begin position="451"/>
        <end position="518"/>
    </location>
</feature>
<dbReference type="SMART" id="SM00398">
    <property type="entry name" value="HMG"/>
    <property type="match status" value="4"/>
</dbReference>
<protein>
    <submittedName>
        <fullName evidence="7">Nucleolar transcription factor 1-B</fullName>
    </submittedName>
</protein>
<name>A0A146KN22_LYGHE</name>
<dbReference type="AlphaFoldDB" id="A0A146KN22"/>
<evidence type="ECO:0000256" key="1">
    <source>
        <dbReference type="ARBA" id="ARBA00004123"/>
    </source>
</evidence>
<dbReference type="PROSITE" id="PS50118">
    <property type="entry name" value="HMG_BOX_2"/>
    <property type="match status" value="3"/>
</dbReference>
<feature type="compositionally biased region" description="Acidic residues" evidence="5">
    <location>
        <begin position="758"/>
        <end position="768"/>
    </location>
</feature>
<dbReference type="PANTHER" id="PTHR46318:SF3">
    <property type="entry name" value="UPSTREAM BINDING TRANSCRIPTION FACTOR"/>
    <property type="match status" value="1"/>
</dbReference>
<feature type="domain" description="HMG box" evidence="6">
    <location>
        <begin position="352"/>
        <end position="420"/>
    </location>
</feature>
<dbReference type="InterPro" id="IPR051762">
    <property type="entry name" value="UBF1"/>
</dbReference>